<evidence type="ECO:0000259" key="6">
    <source>
        <dbReference type="PROSITE" id="PS50262"/>
    </source>
</evidence>
<proteinExistence type="predicted"/>
<dbReference type="PROSITE" id="PS50262">
    <property type="entry name" value="G_PROTEIN_RECEP_F1_2"/>
    <property type="match status" value="1"/>
</dbReference>
<evidence type="ECO:0000313" key="7">
    <source>
        <dbReference type="EMBL" id="KAJ8416634.1"/>
    </source>
</evidence>
<dbReference type="InterPro" id="IPR000276">
    <property type="entry name" value="GPCR_Rhodpsn"/>
</dbReference>
<dbReference type="InterPro" id="IPR052921">
    <property type="entry name" value="GPCR1_Superfamily_Member"/>
</dbReference>
<keyword evidence="3 5" id="KW-1133">Transmembrane helix</keyword>
<keyword evidence="2 5" id="KW-0812">Transmembrane</keyword>
<evidence type="ECO:0000256" key="4">
    <source>
        <dbReference type="ARBA" id="ARBA00023136"/>
    </source>
</evidence>
<dbReference type="GO" id="GO:0016020">
    <property type="term" value="C:membrane"/>
    <property type="evidence" value="ECO:0007669"/>
    <property type="project" value="UniProtKB-SubCell"/>
</dbReference>
<feature type="domain" description="G-protein coupled receptors family 1 profile" evidence="6">
    <location>
        <begin position="29"/>
        <end position="266"/>
    </location>
</feature>
<feature type="transmembrane region" description="Helical" evidence="5">
    <location>
        <begin position="210"/>
        <end position="230"/>
    </location>
</feature>
<feature type="transmembrane region" description="Helical" evidence="5">
    <location>
        <begin position="16"/>
        <end position="37"/>
    </location>
</feature>
<dbReference type="FunFam" id="1.20.1070.10:FF:000096">
    <property type="entry name" value="Odorant receptor 131-2"/>
    <property type="match status" value="1"/>
</dbReference>
<dbReference type="AlphaFoldDB" id="A0AAD7T918"/>
<keyword evidence="8" id="KW-1185">Reference proteome</keyword>
<keyword evidence="4 5" id="KW-0472">Membrane</keyword>
<dbReference type="Gene3D" id="1.20.1070.10">
    <property type="entry name" value="Rhodopsin 7-helix transmembrane proteins"/>
    <property type="match status" value="1"/>
</dbReference>
<dbReference type="GO" id="GO:0004984">
    <property type="term" value="F:olfactory receptor activity"/>
    <property type="evidence" value="ECO:0007669"/>
    <property type="project" value="TreeGrafter"/>
</dbReference>
<dbReference type="GO" id="GO:0004930">
    <property type="term" value="F:G protein-coupled receptor activity"/>
    <property type="evidence" value="ECO:0007669"/>
    <property type="project" value="InterPro"/>
</dbReference>
<evidence type="ECO:0000256" key="2">
    <source>
        <dbReference type="ARBA" id="ARBA00022692"/>
    </source>
</evidence>
<dbReference type="CDD" id="cd00637">
    <property type="entry name" value="7tm_classA_rhodopsin-like"/>
    <property type="match status" value="1"/>
</dbReference>
<evidence type="ECO:0000256" key="3">
    <source>
        <dbReference type="ARBA" id="ARBA00022989"/>
    </source>
</evidence>
<name>A0AAD7T918_9TELE</name>
<feature type="transmembrane region" description="Helical" evidence="5">
    <location>
        <begin position="169"/>
        <end position="189"/>
    </location>
</feature>
<evidence type="ECO:0000256" key="5">
    <source>
        <dbReference type="SAM" id="Phobius"/>
    </source>
</evidence>
<protein>
    <recommendedName>
        <fullName evidence="6">G-protein coupled receptors family 1 profile domain-containing protein</fullName>
    </recommendedName>
</protein>
<feature type="transmembrane region" description="Helical" evidence="5">
    <location>
        <begin position="85"/>
        <end position="107"/>
    </location>
</feature>
<reference evidence="7" key="1">
    <citation type="journal article" date="2023" name="Science">
        <title>Genome structures resolve the early diversification of teleost fishes.</title>
        <authorList>
            <person name="Parey E."/>
            <person name="Louis A."/>
            <person name="Montfort J."/>
            <person name="Bouchez O."/>
            <person name="Roques C."/>
            <person name="Iampietro C."/>
            <person name="Lluch J."/>
            <person name="Castinel A."/>
            <person name="Donnadieu C."/>
            <person name="Desvignes T."/>
            <person name="Floi Bucao C."/>
            <person name="Jouanno E."/>
            <person name="Wen M."/>
            <person name="Mejri S."/>
            <person name="Dirks R."/>
            <person name="Jansen H."/>
            <person name="Henkel C."/>
            <person name="Chen W.J."/>
            <person name="Zahm M."/>
            <person name="Cabau C."/>
            <person name="Klopp C."/>
            <person name="Thompson A.W."/>
            <person name="Robinson-Rechavi M."/>
            <person name="Braasch I."/>
            <person name="Lecointre G."/>
            <person name="Bobe J."/>
            <person name="Postlethwait J.H."/>
            <person name="Berthelot C."/>
            <person name="Roest Crollius H."/>
            <person name="Guiguen Y."/>
        </authorList>
    </citation>
    <scope>NUCLEOTIDE SEQUENCE</scope>
    <source>
        <strain evidence="7">NC1722</strain>
    </source>
</reference>
<dbReference type="EMBL" id="JAINUG010000005">
    <property type="protein sequence ID" value="KAJ8416634.1"/>
    <property type="molecule type" value="Genomic_DNA"/>
</dbReference>
<dbReference type="PANTHER" id="PTHR26451">
    <property type="entry name" value="G_PROTEIN_RECEP_F1_2 DOMAIN-CONTAINING PROTEIN"/>
    <property type="match status" value="1"/>
</dbReference>
<evidence type="ECO:0000256" key="1">
    <source>
        <dbReference type="ARBA" id="ARBA00004370"/>
    </source>
</evidence>
<dbReference type="Pfam" id="PF00001">
    <property type="entry name" value="7tm_1"/>
    <property type="match status" value="1"/>
</dbReference>
<dbReference type="SUPFAM" id="SSF81321">
    <property type="entry name" value="Family A G protein-coupled receptor-like"/>
    <property type="match status" value="1"/>
</dbReference>
<dbReference type="InterPro" id="IPR017452">
    <property type="entry name" value="GPCR_Rhodpsn_7TM"/>
</dbReference>
<comment type="caution">
    <text evidence="7">The sequence shown here is derived from an EMBL/GenBank/DDBJ whole genome shotgun (WGS) entry which is preliminary data.</text>
</comment>
<feature type="transmembrane region" description="Helical" evidence="5">
    <location>
        <begin position="49"/>
        <end position="73"/>
    </location>
</feature>
<organism evidence="7 8">
    <name type="scientific">Aldrovandia affinis</name>
    <dbReference type="NCBI Taxonomy" id="143900"/>
    <lineage>
        <taxon>Eukaryota</taxon>
        <taxon>Metazoa</taxon>
        <taxon>Chordata</taxon>
        <taxon>Craniata</taxon>
        <taxon>Vertebrata</taxon>
        <taxon>Euteleostomi</taxon>
        <taxon>Actinopterygii</taxon>
        <taxon>Neopterygii</taxon>
        <taxon>Teleostei</taxon>
        <taxon>Notacanthiformes</taxon>
        <taxon>Halosauridae</taxon>
        <taxon>Aldrovandia</taxon>
    </lineage>
</organism>
<comment type="subcellular location">
    <subcellularLocation>
        <location evidence="1">Membrane</location>
    </subcellularLocation>
</comment>
<sequence>MSTNGTKVYDYTSVRVVASTVSFIILAFFNLIINWSILRDERLRSQARFVLVFHLLFSALVYFGVCCAFYLQIQIGARTPAAVCQAVITILITSASNILLTLTAMALDRYFAICFPLKYSSTCCVQWPWLVGLLTWGLALVTPLSLLAKTEGVLVRERCGREQLKKGEFHKITLISLCALLILFSYCRILQESRRLGVLNRRNRVGCRTIAMHGAQLAVYIVPNFVNFVLHILQKYGYLNPGPKEQFGVINFAFFSLAQCIAPIVYGLRKEELLEQLYNRFPCLSCHFKSVLEWTVRATQPRIRPQARERVMTSQRLMSIDLPRTAV</sequence>
<accession>A0AAD7T918</accession>
<feature type="transmembrane region" description="Helical" evidence="5">
    <location>
        <begin position="127"/>
        <end position="149"/>
    </location>
</feature>
<dbReference type="GO" id="GO:0005549">
    <property type="term" value="F:odorant binding"/>
    <property type="evidence" value="ECO:0007669"/>
    <property type="project" value="TreeGrafter"/>
</dbReference>
<gene>
    <name evidence="7" type="ORF">AAFF_G00325120</name>
</gene>
<dbReference type="PANTHER" id="PTHR26451:SF882">
    <property type="entry name" value="OLFACTORY RECEPTOR 11A1-LIKE ISOFORM X1"/>
    <property type="match status" value="1"/>
</dbReference>
<feature type="transmembrane region" description="Helical" evidence="5">
    <location>
        <begin position="250"/>
        <end position="268"/>
    </location>
</feature>
<evidence type="ECO:0000313" key="8">
    <source>
        <dbReference type="Proteomes" id="UP001221898"/>
    </source>
</evidence>
<dbReference type="Proteomes" id="UP001221898">
    <property type="component" value="Unassembled WGS sequence"/>
</dbReference>